<reference evidence="2 3" key="1">
    <citation type="journal article" date="2010" name="J. Bacteriol.">
        <title>Complete genome sequence of Enterobacter cloacae subsp. cloacae type strain ATCC 13047.</title>
        <authorList>
            <person name="Ren Y."/>
            <person name="Ren Y."/>
            <person name="Zhou Z."/>
            <person name="Guo X."/>
            <person name="Li Y."/>
            <person name="Feng L."/>
            <person name="Wang L."/>
        </authorList>
    </citation>
    <scope>NUCLEOTIDE SEQUENCE [LARGE SCALE GENOMIC DNA]</scope>
    <source>
        <strain evidence="3">ATCC 13047 / DSM 30054 / NBRC 13535 / NCTC 10005 / WDCM 00083 / NCDC 279-56</strain>
    </source>
</reference>
<dbReference type="HOGENOM" id="CLU_047377_0_0_6"/>
<feature type="chain" id="PRO_5002606611" evidence="1">
    <location>
        <begin position="22"/>
        <end position="462"/>
    </location>
</feature>
<feature type="signal peptide" evidence="1">
    <location>
        <begin position="1"/>
        <end position="21"/>
    </location>
</feature>
<evidence type="ECO:0000256" key="1">
    <source>
        <dbReference type="SAM" id="SignalP"/>
    </source>
</evidence>
<dbReference type="RefSeq" id="WP_013095710.1">
    <property type="nucleotide sequence ID" value="NC_014121.1"/>
</dbReference>
<sequence>MKRTLLGLTLALSALPVSALADCLSGSDFAKNSTVTLYEQVSLVKKQISDWRINGRNPYTRHNIYNDAGVNLTSKCAIVDNALDLDLSLYGLTWYSPRKVGAFEEDDSRSQLLIERLRLVYAVSDSVQLEVGKLQAKQGLFFLRSPSDLTPHYYAGFKPTRLYDPALRTAYQSSSWAATLSMDNRDESLSLTMIPKLATIDKYYLTSSNWSANQRGNSSEAWLLSYTSHAFRQHTPGMRILLGDSQSVAVSDSYHYTPQLTLNAGMAWHREQRWRHLSEEKSAEVQNYAFPSSLYETEDKNGVELAVGGQYTTDTFNVFGLEYYYQSEGYSRTEWRKQRELMTFLNTPTGYAPLDRAFDSYKYLMASEISNTGNKGMLQGKHYLNAWSSVQLTHQIAVQPYFIVNLMDKSTLSGLHISAPLTFIDDQLEAYTGVYSALGSANSEFAFFGDVAGGYVGFKYYL</sequence>
<dbReference type="Proteomes" id="UP000002363">
    <property type="component" value="Chromosome"/>
</dbReference>
<proteinExistence type="predicted"/>
<dbReference type="AlphaFoldDB" id="A0A0H3CJ70"/>
<dbReference type="EnsemblBacteria" id="ADF60598">
    <property type="protein sequence ID" value="ADF60598"/>
    <property type="gene ID" value="ECL_01037"/>
</dbReference>
<keyword evidence="3" id="KW-1185">Reference proteome</keyword>
<evidence type="ECO:0000313" key="2">
    <source>
        <dbReference type="EMBL" id="ADF60598.1"/>
    </source>
</evidence>
<name>A0A0H3CJ70_ENTCC</name>
<gene>
    <name evidence="2" type="ordered locus">ECL_01037</name>
</gene>
<dbReference type="PATRIC" id="fig|716541.4.peg.1292"/>
<dbReference type="OrthoDB" id="6522717at2"/>
<dbReference type="STRING" id="716541.ECL_01037"/>
<evidence type="ECO:0000313" key="3">
    <source>
        <dbReference type="Proteomes" id="UP000002363"/>
    </source>
</evidence>
<dbReference type="EMBL" id="CP001918">
    <property type="protein sequence ID" value="ADF60598.1"/>
    <property type="molecule type" value="Genomic_DNA"/>
</dbReference>
<dbReference type="KEGG" id="enc:ECL_01037"/>
<keyword evidence="1" id="KW-0732">Signal</keyword>
<protein>
    <submittedName>
        <fullName evidence="2">Uncharacterized protein</fullName>
    </submittedName>
</protein>
<organism evidence="2 3">
    <name type="scientific">Enterobacter cloacae subsp. cloacae (strain ATCC 13047 / DSM 30054 / NBRC 13535 / NCTC 10005 / WDCM 00083 / NCDC 279-56)</name>
    <dbReference type="NCBI Taxonomy" id="716541"/>
    <lineage>
        <taxon>Bacteria</taxon>
        <taxon>Pseudomonadati</taxon>
        <taxon>Pseudomonadota</taxon>
        <taxon>Gammaproteobacteria</taxon>
        <taxon>Enterobacterales</taxon>
        <taxon>Enterobacteriaceae</taxon>
        <taxon>Enterobacter</taxon>
        <taxon>Enterobacter cloacae complex</taxon>
    </lineage>
</organism>
<dbReference type="eggNOG" id="ENOG5033RI8">
    <property type="taxonomic scope" value="Bacteria"/>
</dbReference>
<accession>A0A0H3CJ70</accession>